<sequence>MTVDTNAEAAGAATGESLTLALAQIRVEAGEVEANVDRALEAVARAAARGADLVALPELFNVGYFAFDLYARNAEPFAGETFTRLREAAADHGIAVLAGSIVEDLGATETVETPADDGLANTAALFDADGDLRLVYRKHHLFGYESAESELLVPGERLETASIGGLTVGVTTCYDLRFPELYRRLVDDGVELVLVPSAWPYPRIEHWTTLSRARAIENQAYVATVNGAGEFDDATLLGRSSVYDPWGVSLASSGDEPALVTTEIDPGTVADVREEFPALRDRRL</sequence>
<gene>
    <name evidence="2" type="ORF">FEJ81_13475</name>
</gene>
<dbReference type="Gene3D" id="3.60.110.10">
    <property type="entry name" value="Carbon-nitrogen hydrolase"/>
    <property type="match status" value="1"/>
</dbReference>
<accession>A0A4P8WJ69</accession>
<dbReference type="InterPro" id="IPR001110">
    <property type="entry name" value="UPF0012_CS"/>
</dbReference>
<dbReference type="InterPro" id="IPR003010">
    <property type="entry name" value="C-N_Hydrolase"/>
</dbReference>
<dbReference type="CDD" id="cd07583">
    <property type="entry name" value="nitrilase_5"/>
    <property type="match status" value="1"/>
</dbReference>
<dbReference type="OrthoDB" id="41015at2157"/>
<organism evidence="2 3">
    <name type="scientific">Natrinema versiforme</name>
    <dbReference type="NCBI Taxonomy" id="88724"/>
    <lineage>
        <taxon>Archaea</taxon>
        <taxon>Methanobacteriati</taxon>
        <taxon>Methanobacteriota</taxon>
        <taxon>Stenosarchaea group</taxon>
        <taxon>Halobacteria</taxon>
        <taxon>Halobacteriales</taxon>
        <taxon>Natrialbaceae</taxon>
        <taxon>Natrinema</taxon>
    </lineage>
</organism>
<name>A0A4P8WJ69_9EURY</name>
<protein>
    <submittedName>
        <fullName evidence="2">Carbon-nitrogen family hydrolase</fullName>
    </submittedName>
</protein>
<dbReference type="GO" id="GO:0016787">
    <property type="term" value="F:hydrolase activity"/>
    <property type="evidence" value="ECO:0007669"/>
    <property type="project" value="UniProtKB-KW"/>
</dbReference>
<dbReference type="PANTHER" id="PTHR23088">
    <property type="entry name" value="NITRILASE-RELATED"/>
    <property type="match status" value="1"/>
</dbReference>
<dbReference type="KEGG" id="nvr:FEJ81_13475"/>
<evidence type="ECO:0000259" key="1">
    <source>
        <dbReference type="PROSITE" id="PS50263"/>
    </source>
</evidence>
<dbReference type="RefSeq" id="WP_138245777.1">
    <property type="nucleotide sequence ID" value="NZ_CP040330.1"/>
</dbReference>
<dbReference type="AlphaFoldDB" id="A0A4P8WJ69"/>
<dbReference type="GeneID" id="40266302"/>
<dbReference type="Proteomes" id="UP000302218">
    <property type="component" value="Chromosome"/>
</dbReference>
<proteinExistence type="predicted"/>
<dbReference type="PROSITE" id="PS50263">
    <property type="entry name" value="CN_HYDROLASE"/>
    <property type="match status" value="1"/>
</dbReference>
<keyword evidence="2" id="KW-0378">Hydrolase</keyword>
<dbReference type="InterPro" id="IPR036526">
    <property type="entry name" value="C-N_Hydrolase_sf"/>
</dbReference>
<dbReference type="EMBL" id="CP040330">
    <property type="protein sequence ID" value="QCS43314.1"/>
    <property type="molecule type" value="Genomic_DNA"/>
</dbReference>
<dbReference type="SUPFAM" id="SSF56317">
    <property type="entry name" value="Carbon-nitrogen hydrolase"/>
    <property type="match status" value="1"/>
</dbReference>
<reference evidence="3" key="1">
    <citation type="submission" date="2019-05" db="EMBL/GenBank/DDBJ databases">
        <title>Genome sequence and methylation pattern of the halophilic Archaeon Natrinema versiforme BOL5-4.</title>
        <authorList>
            <person name="DasSarma P."/>
            <person name="Anton B.P."/>
            <person name="DasSarma S.L."/>
            <person name="Martinez F.L."/>
            <person name="Guzman D."/>
            <person name="Roberts R.J."/>
            <person name="DasSarma S."/>
        </authorList>
    </citation>
    <scope>NUCLEOTIDE SEQUENCE [LARGE SCALE GENOMIC DNA]</scope>
    <source>
        <strain evidence="3">BOL5-4</strain>
    </source>
</reference>
<dbReference type="PANTHER" id="PTHR23088:SF27">
    <property type="entry name" value="DEAMINATED GLUTATHIONE AMIDASE"/>
    <property type="match status" value="1"/>
</dbReference>
<feature type="domain" description="CN hydrolase" evidence="1">
    <location>
        <begin position="18"/>
        <end position="266"/>
    </location>
</feature>
<evidence type="ECO:0000313" key="2">
    <source>
        <dbReference type="EMBL" id="QCS43314.1"/>
    </source>
</evidence>
<dbReference type="Pfam" id="PF00795">
    <property type="entry name" value="CN_hydrolase"/>
    <property type="match status" value="1"/>
</dbReference>
<dbReference type="PROSITE" id="PS01227">
    <property type="entry name" value="UPF0012"/>
    <property type="match status" value="1"/>
</dbReference>
<evidence type="ECO:0000313" key="3">
    <source>
        <dbReference type="Proteomes" id="UP000302218"/>
    </source>
</evidence>